<sequence length="139" mass="13608">MPGGRRAHRAGRAPNGEVRHAPAGGTSEGVSGRCFLADRPGTGPRGTFHGGTRMRTAPTPAAVLIAVVAVLGPAAPAAAAQVTGSSPVHRPVLAPALAADGARTGGATDADLAIGGGLLAAGVVSGGLLWWRGRSGRRT</sequence>
<evidence type="ECO:0008006" key="5">
    <source>
        <dbReference type="Google" id="ProtNLM"/>
    </source>
</evidence>
<gene>
    <name evidence="3" type="ORF">HCJ95_03920</name>
</gene>
<keyword evidence="2" id="KW-0472">Membrane</keyword>
<keyword evidence="2" id="KW-1133">Transmembrane helix</keyword>
<evidence type="ECO:0000313" key="4">
    <source>
        <dbReference type="Proteomes" id="UP000635996"/>
    </source>
</evidence>
<dbReference type="Proteomes" id="UP000635996">
    <property type="component" value="Unassembled WGS sequence"/>
</dbReference>
<dbReference type="EMBL" id="JAATEL010000003">
    <property type="protein sequence ID" value="NJP13458.1"/>
    <property type="molecule type" value="Genomic_DNA"/>
</dbReference>
<comment type="caution">
    <text evidence="3">The sequence shown here is derived from an EMBL/GenBank/DDBJ whole genome shotgun (WGS) entry which is preliminary data.</text>
</comment>
<feature type="region of interest" description="Disordered" evidence="1">
    <location>
        <begin position="1"/>
        <end position="54"/>
    </location>
</feature>
<accession>A0ABX0YMZ2</accession>
<reference evidence="3 4" key="1">
    <citation type="submission" date="2020-03" db="EMBL/GenBank/DDBJ databases">
        <title>WGS of actinomycetes isolated from Thailand.</title>
        <authorList>
            <person name="Thawai C."/>
        </authorList>
    </citation>
    <scope>NUCLEOTIDE SEQUENCE [LARGE SCALE GENOMIC DNA]</scope>
    <source>
        <strain evidence="3 4">NBRC 13905</strain>
    </source>
</reference>
<name>A0ABX0YMZ2_STRTL</name>
<feature type="compositionally biased region" description="Basic residues" evidence="1">
    <location>
        <begin position="1"/>
        <end position="11"/>
    </location>
</feature>
<evidence type="ECO:0000256" key="2">
    <source>
        <dbReference type="SAM" id="Phobius"/>
    </source>
</evidence>
<evidence type="ECO:0000256" key="1">
    <source>
        <dbReference type="SAM" id="MobiDB-lite"/>
    </source>
</evidence>
<feature type="transmembrane region" description="Helical" evidence="2">
    <location>
        <begin position="61"/>
        <end position="82"/>
    </location>
</feature>
<protein>
    <recommendedName>
        <fullName evidence="5">LPXTG cell wall anchor domain-containing protein</fullName>
    </recommendedName>
</protein>
<keyword evidence="2" id="KW-0812">Transmembrane</keyword>
<keyword evidence="4" id="KW-1185">Reference proteome</keyword>
<proteinExistence type="predicted"/>
<feature type="transmembrane region" description="Helical" evidence="2">
    <location>
        <begin position="112"/>
        <end position="131"/>
    </location>
</feature>
<evidence type="ECO:0000313" key="3">
    <source>
        <dbReference type="EMBL" id="NJP13458.1"/>
    </source>
</evidence>
<organism evidence="3 4">
    <name type="scientific">Streptomyces thermoviolaceus subsp. thermoviolaceus</name>
    <dbReference type="NCBI Taxonomy" id="66860"/>
    <lineage>
        <taxon>Bacteria</taxon>
        <taxon>Bacillati</taxon>
        <taxon>Actinomycetota</taxon>
        <taxon>Actinomycetes</taxon>
        <taxon>Kitasatosporales</taxon>
        <taxon>Streptomycetaceae</taxon>
        <taxon>Streptomyces</taxon>
    </lineage>
</organism>